<feature type="transmembrane region" description="Helical" evidence="6">
    <location>
        <begin position="532"/>
        <end position="551"/>
    </location>
</feature>
<feature type="transmembrane region" description="Helical" evidence="6">
    <location>
        <begin position="396"/>
        <end position="417"/>
    </location>
</feature>
<dbReference type="InterPro" id="IPR007632">
    <property type="entry name" value="Anoctamin"/>
</dbReference>
<comment type="caution">
    <text evidence="9">The sequence shown here is derived from an EMBL/GenBank/DDBJ whole genome shotgun (WGS) entry which is preliminary data.</text>
</comment>
<evidence type="ECO:0000256" key="6">
    <source>
        <dbReference type="SAM" id="Phobius"/>
    </source>
</evidence>
<sequence length="757" mass="85545">MSNLKDLYGQSGDKTQTSNFGVDFVIHYKVPSSGISTLCPSHDPHPTDHPTIERAVAEAGFVQLIQALTTVGLATEVRHGESESLLVFVKVASPDLFAKQVYRARLGDWLHGVRVSAPHSDVAQALQDEPVVEAERLRLIYLMITKPRNEGGAGITPSNAKWKYVESVFPLHSHDFNKDWIKKWSSKYTLEQSDIDDIRDKFGESVAFYFAFLRSYFRFLVIPSGFGFVSWLLLGQFSFLYTLLCGLWSVVFFEYWKKQEVDLAVQWGVRGVSSIQQARPEFEWDHEAEDPVTGEVVKVYEPMKRIKTQLLQIPFALACVVALGALIVTCNSLEVFINEVYNGPGKQYLGFLPTIILVLGTPTISSVLMSAAEKLNSMENYATVDAHDAALIQKQFVLNFMTSYMALFFTAFVYIPFGHVLVPFLEFWRKTAQVITFSEKPLPTQEFQINPARISNQMFYFTVTAQIVNFATEVVVPYLKREVFEKAKQLKSEPKIQDDHEEEAAFLERVRKECTLEIYDVSGDYREMVMQFGYVSMFSVAWPLASCFFLVNNWVELRSDALKIAISSRRPIPWRTDSIGPWLTALSFISWLGSITSSAIVYLCSGARGNGSHGTPSPLKAWGLLLSILLAEHFYLVVQLAVRFVLSKLDSPGEQKERKERFLMKRKLLEENIGQGASEESSIPGIDHSEKITRQALEEEARQTSIRGHGTPEETFWQRQRGMNETIDVGRRMIEQQKLATGKNGKSKSAVPSMKAA</sequence>
<keyword evidence="2 6" id="KW-0812">Transmembrane</keyword>
<evidence type="ECO:0000313" key="10">
    <source>
        <dbReference type="Proteomes" id="UP000622797"/>
    </source>
</evidence>
<dbReference type="GO" id="GO:0032541">
    <property type="term" value="C:cortical endoplasmic reticulum"/>
    <property type="evidence" value="ECO:0007669"/>
    <property type="project" value="TreeGrafter"/>
</dbReference>
<reference evidence="9" key="1">
    <citation type="journal article" date="2020" name="BMC Genomics">
        <title>Correction to: Identification and distribution of gene clusters required for synthesis of sphingolipid metabolism inhibitors in diverse species of the filamentous fungus Fusarium.</title>
        <authorList>
            <person name="Kim H.S."/>
            <person name="Lohmar J.M."/>
            <person name="Busman M."/>
            <person name="Brown D.W."/>
            <person name="Naumann T.A."/>
            <person name="Divon H.H."/>
            <person name="Lysoe E."/>
            <person name="Uhlig S."/>
            <person name="Proctor R.H."/>
        </authorList>
    </citation>
    <scope>NUCLEOTIDE SEQUENCE</scope>
    <source>
        <strain evidence="9">NRRL 20472</strain>
    </source>
</reference>
<gene>
    <name evidence="9" type="ORF">FSARC_828</name>
</gene>
<feature type="domain" description="Anoctamin alpha-beta plait" evidence="8">
    <location>
        <begin position="21"/>
        <end position="165"/>
    </location>
</feature>
<evidence type="ECO:0000259" key="7">
    <source>
        <dbReference type="Pfam" id="PF04547"/>
    </source>
</evidence>
<feature type="transmembrane region" description="Helical" evidence="6">
    <location>
        <begin position="348"/>
        <end position="369"/>
    </location>
</feature>
<feature type="transmembrane region" description="Helical" evidence="6">
    <location>
        <begin position="239"/>
        <end position="256"/>
    </location>
</feature>
<dbReference type="InterPro" id="IPR049452">
    <property type="entry name" value="Anoctamin_TM"/>
</dbReference>
<keyword evidence="10" id="KW-1185">Reference proteome</keyword>
<feature type="transmembrane region" description="Helical" evidence="6">
    <location>
        <begin position="624"/>
        <end position="646"/>
    </location>
</feature>
<dbReference type="PANTHER" id="PTHR12308:SF73">
    <property type="entry name" value="ANOCTAMIN"/>
    <property type="match status" value="1"/>
</dbReference>
<dbReference type="AlphaFoldDB" id="A0A8H4XFY2"/>
<name>A0A8H4XFY2_9HYPO</name>
<feature type="transmembrane region" description="Helical" evidence="6">
    <location>
        <begin position="310"/>
        <end position="328"/>
    </location>
</feature>
<proteinExistence type="predicted"/>
<keyword evidence="4 6" id="KW-0472">Membrane</keyword>
<dbReference type="GO" id="GO:0016020">
    <property type="term" value="C:membrane"/>
    <property type="evidence" value="ECO:0007669"/>
    <property type="project" value="UniProtKB-SubCell"/>
</dbReference>
<dbReference type="EMBL" id="JABEXW010000050">
    <property type="protein sequence ID" value="KAF4972679.1"/>
    <property type="molecule type" value="Genomic_DNA"/>
</dbReference>
<accession>A0A8H4XFY2</accession>
<reference evidence="9" key="2">
    <citation type="submission" date="2020-05" db="EMBL/GenBank/DDBJ databases">
        <authorList>
            <person name="Kim H.-S."/>
            <person name="Proctor R.H."/>
            <person name="Brown D.W."/>
        </authorList>
    </citation>
    <scope>NUCLEOTIDE SEQUENCE</scope>
    <source>
        <strain evidence="9">NRRL 20472</strain>
    </source>
</reference>
<protein>
    <submittedName>
        <fullName evidence="9">Uncharacterized protein</fullName>
    </submittedName>
</protein>
<dbReference type="Pfam" id="PF04547">
    <property type="entry name" value="Anoctamin"/>
    <property type="match status" value="1"/>
</dbReference>
<dbReference type="Pfam" id="PF20877">
    <property type="entry name" value="Anoctamin_N"/>
    <property type="match status" value="1"/>
</dbReference>
<organism evidence="9 10">
    <name type="scientific">Fusarium sarcochroum</name>
    <dbReference type="NCBI Taxonomy" id="1208366"/>
    <lineage>
        <taxon>Eukaryota</taxon>
        <taxon>Fungi</taxon>
        <taxon>Dikarya</taxon>
        <taxon>Ascomycota</taxon>
        <taxon>Pezizomycotina</taxon>
        <taxon>Sordariomycetes</taxon>
        <taxon>Hypocreomycetidae</taxon>
        <taxon>Hypocreales</taxon>
        <taxon>Nectriaceae</taxon>
        <taxon>Fusarium</taxon>
        <taxon>Fusarium lateritium species complex</taxon>
    </lineage>
</organism>
<evidence type="ECO:0000259" key="8">
    <source>
        <dbReference type="Pfam" id="PF20877"/>
    </source>
</evidence>
<feature type="region of interest" description="Disordered" evidence="5">
    <location>
        <begin position="696"/>
        <end position="757"/>
    </location>
</feature>
<dbReference type="GO" id="GO:0005254">
    <property type="term" value="F:chloride channel activity"/>
    <property type="evidence" value="ECO:0007669"/>
    <property type="project" value="TreeGrafter"/>
</dbReference>
<dbReference type="PANTHER" id="PTHR12308">
    <property type="entry name" value="ANOCTAMIN"/>
    <property type="match status" value="1"/>
</dbReference>
<evidence type="ECO:0000256" key="1">
    <source>
        <dbReference type="ARBA" id="ARBA00004141"/>
    </source>
</evidence>
<evidence type="ECO:0000256" key="4">
    <source>
        <dbReference type="ARBA" id="ARBA00023136"/>
    </source>
</evidence>
<evidence type="ECO:0000256" key="2">
    <source>
        <dbReference type="ARBA" id="ARBA00022692"/>
    </source>
</evidence>
<evidence type="ECO:0000256" key="3">
    <source>
        <dbReference type="ARBA" id="ARBA00022989"/>
    </source>
</evidence>
<evidence type="ECO:0000313" key="9">
    <source>
        <dbReference type="EMBL" id="KAF4972679.1"/>
    </source>
</evidence>
<feature type="domain" description="Anoctamin transmembrane" evidence="7">
    <location>
        <begin position="198"/>
        <end position="660"/>
    </location>
</feature>
<keyword evidence="3 6" id="KW-1133">Transmembrane helix</keyword>
<feature type="transmembrane region" description="Helical" evidence="6">
    <location>
        <begin position="579"/>
        <end position="603"/>
    </location>
</feature>
<evidence type="ECO:0000256" key="5">
    <source>
        <dbReference type="SAM" id="MobiDB-lite"/>
    </source>
</evidence>
<dbReference type="Proteomes" id="UP000622797">
    <property type="component" value="Unassembled WGS sequence"/>
</dbReference>
<dbReference type="OrthoDB" id="296386at2759"/>
<dbReference type="InterPro" id="IPR049456">
    <property type="entry name" value="Anoctamin_N_fung"/>
</dbReference>
<comment type="subcellular location">
    <subcellularLocation>
        <location evidence="1">Membrane</location>
        <topology evidence="1">Multi-pass membrane protein</topology>
    </subcellularLocation>
</comment>